<dbReference type="OrthoDB" id="4387630at2759"/>
<keyword evidence="3" id="KW-1185">Reference proteome</keyword>
<dbReference type="Proteomes" id="UP001147746">
    <property type="component" value="Unassembled WGS sequence"/>
</dbReference>
<keyword evidence="1" id="KW-0732">Signal</keyword>
<reference evidence="2" key="2">
    <citation type="journal article" date="2023" name="IMA Fungus">
        <title>Comparative genomic study of the Penicillium genus elucidates a diverse pangenome and 15 lateral gene transfer events.</title>
        <authorList>
            <person name="Petersen C."/>
            <person name="Sorensen T."/>
            <person name="Nielsen M.R."/>
            <person name="Sondergaard T.E."/>
            <person name="Sorensen J.L."/>
            <person name="Fitzpatrick D.A."/>
            <person name="Frisvad J.C."/>
            <person name="Nielsen K.L."/>
        </authorList>
    </citation>
    <scope>NUCLEOTIDE SEQUENCE</scope>
    <source>
        <strain evidence="2">IBT 21472</strain>
    </source>
</reference>
<evidence type="ECO:0000313" key="2">
    <source>
        <dbReference type="EMBL" id="KAJ5321602.1"/>
    </source>
</evidence>
<reference evidence="2" key="1">
    <citation type="submission" date="2022-12" db="EMBL/GenBank/DDBJ databases">
        <authorList>
            <person name="Petersen C."/>
        </authorList>
    </citation>
    <scope>NUCLEOTIDE SEQUENCE</scope>
    <source>
        <strain evidence="2">IBT 21472</strain>
    </source>
</reference>
<sequence>MSLSIASKLLLTSLAVIPAFAGQKVQAAWMGSNFNTVSGPGGSGTAGHASGFALLDEDGKDIYNADYPDGYVACAAVGQTFKLDGGCLTDALYSFKCTSTEGGVPKTCEVLDGHGGSLGTGKGDSSTSFFGVGIAQGGGCSVEFELADNIECGEQGGLTGHIQ</sequence>
<proteinExistence type="predicted"/>
<dbReference type="AlphaFoldDB" id="A0A9W9Q0G2"/>
<comment type="caution">
    <text evidence="2">The sequence shown here is derived from an EMBL/GenBank/DDBJ whole genome shotgun (WGS) entry which is preliminary data.</text>
</comment>
<evidence type="ECO:0000256" key="1">
    <source>
        <dbReference type="SAM" id="SignalP"/>
    </source>
</evidence>
<accession>A0A9W9Q0G2</accession>
<protein>
    <submittedName>
        <fullName evidence="2">Uncharacterized protein</fullName>
    </submittedName>
</protein>
<gene>
    <name evidence="2" type="ORF">N7476_004604</name>
</gene>
<evidence type="ECO:0000313" key="3">
    <source>
        <dbReference type="Proteomes" id="UP001147746"/>
    </source>
</evidence>
<feature type="signal peptide" evidence="1">
    <location>
        <begin position="1"/>
        <end position="21"/>
    </location>
</feature>
<name>A0A9W9Q0G2_9EURO</name>
<dbReference type="EMBL" id="JAPZBO010000003">
    <property type="protein sequence ID" value="KAJ5321602.1"/>
    <property type="molecule type" value="Genomic_DNA"/>
</dbReference>
<organism evidence="2 3">
    <name type="scientific">Penicillium atrosanguineum</name>
    <dbReference type="NCBI Taxonomy" id="1132637"/>
    <lineage>
        <taxon>Eukaryota</taxon>
        <taxon>Fungi</taxon>
        <taxon>Dikarya</taxon>
        <taxon>Ascomycota</taxon>
        <taxon>Pezizomycotina</taxon>
        <taxon>Eurotiomycetes</taxon>
        <taxon>Eurotiomycetidae</taxon>
        <taxon>Eurotiales</taxon>
        <taxon>Aspergillaceae</taxon>
        <taxon>Penicillium</taxon>
    </lineage>
</organism>
<feature type="chain" id="PRO_5041114753" evidence="1">
    <location>
        <begin position="22"/>
        <end position="163"/>
    </location>
</feature>